<protein>
    <submittedName>
        <fullName evidence="4">Flagella synthesis protein FlgN</fullName>
    </submittedName>
</protein>
<evidence type="ECO:0000256" key="2">
    <source>
        <dbReference type="ARBA" id="ARBA00007703"/>
    </source>
</evidence>
<proteinExistence type="inferred from homology"/>
<comment type="caution">
    <text evidence="4">The sequence shown here is derived from an EMBL/GenBank/DDBJ whole genome shotgun (WGS) entry which is preliminary data.</text>
</comment>
<dbReference type="Gene3D" id="1.20.58.300">
    <property type="entry name" value="FlgN-like"/>
    <property type="match status" value="1"/>
</dbReference>
<reference evidence="4 5" key="1">
    <citation type="submission" date="2018-04" db="EMBL/GenBank/DDBJ databases">
        <title>Active sludge and wastewater microbial communities from Klosterneuburg, Austria.</title>
        <authorList>
            <person name="Wagner M."/>
        </authorList>
    </citation>
    <scope>NUCLEOTIDE SEQUENCE [LARGE SCALE GENOMIC DNA]</scope>
    <source>
        <strain evidence="4 5">Nm 57</strain>
    </source>
</reference>
<dbReference type="EMBL" id="QICQ01000029">
    <property type="protein sequence ID" value="PXV77294.1"/>
    <property type="molecule type" value="Genomic_DNA"/>
</dbReference>
<comment type="similarity">
    <text evidence="2">Belongs to the FlgN family.</text>
</comment>
<dbReference type="InterPro" id="IPR036679">
    <property type="entry name" value="FlgN-like_sf"/>
</dbReference>
<keyword evidence="4" id="KW-0969">Cilium</keyword>
<keyword evidence="4" id="KW-0966">Cell projection</keyword>
<keyword evidence="3" id="KW-1005">Bacterial flagellum biogenesis</keyword>
<evidence type="ECO:0000313" key="4">
    <source>
        <dbReference type="EMBL" id="PXV77294.1"/>
    </source>
</evidence>
<gene>
    <name evidence="4" type="ORF">C8R14_12911</name>
</gene>
<comment type="function">
    <text evidence="1">Required for the efficient initiation of filament assembly.</text>
</comment>
<dbReference type="Pfam" id="PF05130">
    <property type="entry name" value="FlgN"/>
    <property type="match status" value="1"/>
</dbReference>
<dbReference type="Proteomes" id="UP000247780">
    <property type="component" value="Unassembled WGS sequence"/>
</dbReference>
<keyword evidence="4" id="KW-0282">Flagellum</keyword>
<accession>A0ABX5M4M7</accession>
<name>A0ABX5M4M7_9PROT</name>
<dbReference type="SUPFAM" id="SSF140566">
    <property type="entry name" value="FlgN-like"/>
    <property type="match status" value="1"/>
</dbReference>
<keyword evidence="5" id="KW-1185">Reference proteome</keyword>
<evidence type="ECO:0000256" key="1">
    <source>
        <dbReference type="ARBA" id="ARBA00002397"/>
    </source>
</evidence>
<evidence type="ECO:0000313" key="5">
    <source>
        <dbReference type="Proteomes" id="UP000247780"/>
    </source>
</evidence>
<dbReference type="RefSeq" id="WP_011635412.1">
    <property type="nucleotide sequence ID" value="NZ_FMTW01000036.1"/>
</dbReference>
<organism evidence="4 5">
    <name type="scientific">Nitrosomonas eutropha</name>
    <dbReference type="NCBI Taxonomy" id="916"/>
    <lineage>
        <taxon>Bacteria</taxon>
        <taxon>Pseudomonadati</taxon>
        <taxon>Pseudomonadota</taxon>
        <taxon>Betaproteobacteria</taxon>
        <taxon>Nitrosomonadales</taxon>
        <taxon>Nitrosomonadaceae</taxon>
        <taxon>Nitrosomonas</taxon>
    </lineage>
</organism>
<evidence type="ECO:0000256" key="3">
    <source>
        <dbReference type="ARBA" id="ARBA00022795"/>
    </source>
</evidence>
<dbReference type="InterPro" id="IPR007809">
    <property type="entry name" value="FlgN-like"/>
</dbReference>
<sequence length="154" mass="16981">MDGNPQAILQKGDTLASTLRLQLESTYLFLELLERERNLLASGSIDDLPPLVADKDRVVSQLSRLDAQLNQLLAAAGLPGDAQGISAWLAANHSKSAVARDWEELLNLTRLARQRNQTNANIVSTWLQYTRQTLYALHGATGRITLYDPKGQMA</sequence>